<protein>
    <submittedName>
        <fullName evidence="2">Uncharacterized protein</fullName>
    </submittedName>
</protein>
<dbReference type="Proteomes" id="UP000051184">
    <property type="component" value="Unassembled WGS sequence"/>
</dbReference>
<evidence type="ECO:0000313" key="3">
    <source>
        <dbReference type="Proteomes" id="UP000051184"/>
    </source>
</evidence>
<name>A0A0P1IMY5_9RHOB</name>
<evidence type="ECO:0000256" key="1">
    <source>
        <dbReference type="SAM" id="Phobius"/>
    </source>
</evidence>
<organism evidence="2 3">
    <name type="scientific">Cognatishimia activa</name>
    <dbReference type="NCBI Taxonomy" id="1715691"/>
    <lineage>
        <taxon>Bacteria</taxon>
        <taxon>Pseudomonadati</taxon>
        <taxon>Pseudomonadota</taxon>
        <taxon>Alphaproteobacteria</taxon>
        <taxon>Rhodobacterales</taxon>
        <taxon>Paracoccaceae</taxon>
        <taxon>Cognatishimia</taxon>
    </lineage>
</organism>
<dbReference type="EMBL" id="CYUE01000006">
    <property type="protein sequence ID" value="CUK24997.1"/>
    <property type="molecule type" value="Genomic_DNA"/>
</dbReference>
<proteinExistence type="predicted"/>
<evidence type="ECO:0000313" key="2">
    <source>
        <dbReference type="EMBL" id="CUK24997.1"/>
    </source>
</evidence>
<feature type="transmembrane region" description="Helical" evidence="1">
    <location>
        <begin position="41"/>
        <end position="58"/>
    </location>
</feature>
<dbReference type="RefSeq" id="WP_058314009.1">
    <property type="nucleotide sequence ID" value="NZ_CYUE01000006.1"/>
</dbReference>
<keyword evidence="1" id="KW-1133">Transmembrane helix</keyword>
<keyword evidence="1" id="KW-0472">Membrane</keyword>
<feature type="transmembrane region" description="Helical" evidence="1">
    <location>
        <begin position="17"/>
        <end position="35"/>
    </location>
</feature>
<reference evidence="3" key="1">
    <citation type="submission" date="2015-09" db="EMBL/GenBank/DDBJ databases">
        <authorList>
            <person name="Rodrigo-Torres Lidia"/>
            <person name="Arahal R.David."/>
        </authorList>
    </citation>
    <scope>NUCLEOTIDE SEQUENCE [LARGE SCALE GENOMIC DNA]</scope>
    <source>
        <strain evidence="3">CECT 5114</strain>
    </source>
</reference>
<accession>A0A0P1IMY5</accession>
<dbReference type="OrthoDB" id="7862519at2"/>
<dbReference type="AlphaFoldDB" id="A0A0P1IMY5"/>
<dbReference type="STRING" id="1715691.TA5113_02436"/>
<gene>
    <name evidence="2" type="ORF">TA5114_00787</name>
</gene>
<keyword evidence="3" id="KW-1185">Reference proteome</keyword>
<sequence>MSDIKNFVIEASPIRRVLAITIVAVLGILLVYLGATTPASLPWKGFLLIFGGIVVWLAERMFTATKSHLVVTEAGVQDSNGEVLAVFDEIKSVSRGTFALKPSNGFTLVLKQKKGPSAWRPGLWWRFGSRVGIGGVTSGHQSKPAAQMIEAMIFERDKTISR</sequence>
<keyword evidence="1" id="KW-0812">Transmembrane</keyword>